<evidence type="ECO:0000313" key="2">
    <source>
        <dbReference type="EMBL" id="RAO64231.1"/>
    </source>
</evidence>
<keyword evidence="3" id="KW-1185">Reference proteome</keyword>
<dbReference type="AlphaFoldDB" id="A0A364KL26"/>
<sequence>MAAKDEITSQAETVTQSHDSEKLSETKASEKIASVASQGAVPSTPQLEVQPITVLQPPLQQQQQQHSQTLSSTQINASISGNASPQLFQVQQQPGQAPQTMALINGQLVPVSTVHVQVPVSGSGSNSVVLPQVQVQVQGPAAVNMQASIVQKQSATEGSTSTSTQQKPTVPESKQEKTGLTSNVPATSTQPQTNNNASPASRKTRDPGCGCGFWAAILRSFQQKGDNKNDTKENQTTTADSNTQNDKTTSQPLGTTAVNMAIQAINPASTSAPAAHGDSSQANRSTGVTDAGQNTNANYYPLGTSDISTGNTMNNQGGYVIPTNTMIPDTGQYSVAAQQPLYVVDPSQAAPAPYTEQAPGQATADGTYYDSGEGDDDPVDDVYDDDADDM</sequence>
<name>A0A364KL26_TALAM</name>
<dbReference type="GeneID" id="63789460"/>
<gene>
    <name evidence="2" type="ORF">BHQ10_000243</name>
</gene>
<proteinExistence type="predicted"/>
<evidence type="ECO:0000313" key="3">
    <source>
        <dbReference type="Proteomes" id="UP000249363"/>
    </source>
</evidence>
<protein>
    <submittedName>
        <fullName evidence="2">Uncharacterized protein</fullName>
    </submittedName>
</protein>
<feature type="compositionally biased region" description="Polar residues" evidence="1">
    <location>
        <begin position="35"/>
        <end position="44"/>
    </location>
</feature>
<evidence type="ECO:0000256" key="1">
    <source>
        <dbReference type="SAM" id="MobiDB-lite"/>
    </source>
</evidence>
<feature type="compositionally biased region" description="Polar residues" evidence="1">
    <location>
        <begin position="178"/>
        <end position="201"/>
    </location>
</feature>
<dbReference type="OrthoDB" id="4526557at2759"/>
<organism evidence="2 3">
    <name type="scientific">Talaromyces amestolkiae</name>
    <dbReference type="NCBI Taxonomy" id="1196081"/>
    <lineage>
        <taxon>Eukaryota</taxon>
        <taxon>Fungi</taxon>
        <taxon>Dikarya</taxon>
        <taxon>Ascomycota</taxon>
        <taxon>Pezizomycotina</taxon>
        <taxon>Eurotiomycetes</taxon>
        <taxon>Eurotiomycetidae</taxon>
        <taxon>Eurotiales</taxon>
        <taxon>Trichocomaceae</taxon>
        <taxon>Talaromyces</taxon>
        <taxon>Talaromyces sect. Talaromyces</taxon>
    </lineage>
</organism>
<feature type="compositionally biased region" description="Basic and acidic residues" evidence="1">
    <location>
        <begin position="18"/>
        <end position="30"/>
    </location>
</feature>
<reference evidence="2 3" key="1">
    <citation type="journal article" date="2017" name="Biotechnol. Biofuels">
        <title>Differential beta-glucosidase expression as a function of carbon source availability in Talaromyces amestolkiae: a genomic and proteomic approach.</title>
        <authorList>
            <person name="de Eugenio L.I."/>
            <person name="Mendez-Liter J.A."/>
            <person name="Nieto-Dominguez M."/>
            <person name="Alonso L."/>
            <person name="Gil-Munoz J."/>
            <person name="Barriuso J."/>
            <person name="Prieto A."/>
            <person name="Martinez M.J."/>
        </authorList>
    </citation>
    <scope>NUCLEOTIDE SEQUENCE [LARGE SCALE GENOMIC DNA]</scope>
    <source>
        <strain evidence="2 3">CIB</strain>
    </source>
</reference>
<feature type="region of interest" description="Disordered" evidence="1">
    <location>
        <begin position="268"/>
        <end position="296"/>
    </location>
</feature>
<dbReference type="Proteomes" id="UP000249363">
    <property type="component" value="Unassembled WGS sequence"/>
</dbReference>
<feature type="region of interest" description="Disordered" evidence="1">
    <location>
        <begin position="153"/>
        <end position="206"/>
    </location>
</feature>
<comment type="caution">
    <text evidence="2">The sequence shown here is derived from an EMBL/GenBank/DDBJ whole genome shotgun (WGS) entry which is preliminary data.</text>
</comment>
<feature type="region of interest" description="Disordered" evidence="1">
    <location>
        <begin position="1"/>
        <end position="44"/>
    </location>
</feature>
<feature type="compositionally biased region" description="Polar residues" evidence="1">
    <location>
        <begin position="153"/>
        <end position="168"/>
    </location>
</feature>
<feature type="compositionally biased region" description="Acidic residues" evidence="1">
    <location>
        <begin position="372"/>
        <end position="390"/>
    </location>
</feature>
<dbReference type="RefSeq" id="XP_040728748.1">
    <property type="nucleotide sequence ID" value="XM_040874575.1"/>
</dbReference>
<feature type="region of interest" description="Disordered" evidence="1">
    <location>
        <begin position="222"/>
        <end position="252"/>
    </location>
</feature>
<feature type="compositionally biased region" description="Polar residues" evidence="1">
    <location>
        <begin position="234"/>
        <end position="252"/>
    </location>
</feature>
<accession>A0A364KL26</accession>
<feature type="compositionally biased region" description="Polar residues" evidence="1">
    <location>
        <begin position="8"/>
        <end position="17"/>
    </location>
</feature>
<feature type="region of interest" description="Disordered" evidence="1">
    <location>
        <begin position="347"/>
        <end position="390"/>
    </location>
</feature>
<dbReference type="EMBL" id="MIKG01000001">
    <property type="protein sequence ID" value="RAO64231.1"/>
    <property type="molecule type" value="Genomic_DNA"/>
</dbReference>